<proteinExistence type="predicted"/>
<evidence type="ECO:0000259" key="4">
    <source>
        <dbReference type="PROSITE" id="PS50995"/>
    </source>
</evidence>
<evidence type="ECO:0000256" key="2">
    <source>
        <dbReference type="ARBA" id="ARBA00023125"/>
    </source>
</evidence>
<name>A0A6C0GMP0_9BACT</name>
<dbReference type="SMART" id="SM00347">
    <property type="entry name" value="HTH_MARR"/>
    <property type="match status" value="1"/>
</dbReference>
<evidence type="ECO:0000256" key="3">
    <source>
        <dbReference type="ARBA" id="ARBA00023163"/>
    </source>
</evidence>
<dbReference type="PROSITE" id="PS50995">
    <property type="entry name" value="HTH_MARR_2"/>
    <property type="match status" value="1"/>
</dbReference>
<evidence type="ECO:0000313" key="5">
    <source>
        <dbReference type="EMBL" id="QHT69306.1"/>
    </source>
</evidence>
<sequence length="178" mass="20610">MSKEKWKEGVAPLGLYFSFLTKHFAGAMVQKLSHIDLDKYFRILVVLEQADATFTQQNLSDHFKTNKASVVRIVDHLAKKGYVRRRVNNKDRREHLLILTEKAKNELPAIKEALCELEKNAFKGFTDEQKQIFFQLLDQIYVNMSDLPVEEAAIKYGKITPSATSKRKKRLLVQVENQ</sequence>
<dbReference type="GO" id="GO:0003700">
    <property type="term" value="F:DNA-binding transcription factor activity"/>
    <property type="evidence" value="ECO:0007669"/>
    <property type="project" value="InterPro"/>
</dbReference>
<keyword evidence="3" id="KW-0804">Transcription</keyword>
<dbReference type="InterPro" id="IPR000835">
    <property type="entry name" value="HTH_MarR-typ"/>
</dbReference>
<protein>
    <submittedName>
        <fullName evidence="5">MarR family transcriptional regulator</fullName>
    </submittedName>
</protein>
<dbReference type="Proteomes" id="UP000480178">
    <property type="component" value="Chromosome"/>
</dbReference>
<dbReference type="InterPro" id="IPR023187">
    <property type="entry name" value="Tscrpt_reg_MarR-type_CS"/>
</dbReference>
<keyword evidence="1" id="KW-0805">Transcription regulation</keyword>
<dbReference type="KEGG" id="rhoz:GXP67_23035"/>
<dbReference type="PRINTS" id="PR00598">
    <property type="entry name" value="HTHMARR"/>
</dbReference>
<reference evidence="5 6" key="1">
    <citation type="submission" date="2020-01" db="EMBL/GenBank/DDBJ databases">
        <authorList>
            <person name="Kim M.K."/>
        </authorList>
    </citation>
    <scope>NUCLEOTIDE SEQUENCE [LARGE SCALE GENOMIC DNA]</scope>
    <source>
        <strain evidence="5 6">172606-1</strain>
    </source>
</reference>
<dbReference type="GO" id="GO:0003677">
    <property type="term" value="F:DNA binding"/>
    <property type="evidence" value="ECO:0007669"/>
    <property type="project" value="UniProtKB-KW"/>
</dbReference>
<gene>
    <name evidence="5" type="ORF">GXP67_23035</name>
</gene>
<dbReference type="PANTHER" id="PTHR42756">
    <property type="entry name" value="TRANSCRIPTIONAL REGULATOR, MARR"/>
    <property type="match status" value="1"/>
</dbReference>
<dbReference type="SUPFAM" id="SSF46785">
    <property type="entry name" value="Winged helix' DNA-binding domain"/>
    <property type="match status" value="1"/>
</dbReference>
<dbReference type="PROSITE" id="PS01117">
    <property type="entry name" value="HTH_MARR_1"/>
    <property type="match status" value="1"/>
</dbReference>
<dbReference type="InterPro" id="IPR036390">
    <property type="entry name" value="WH_DNA-bd_sf"/>
</dbReference>
<dbReference type="AlphaFoldDB" id="A0A6C0GMP0"/>
<dbReference type="EMBL" id="CP048222">
    <property type="protein sequence ID" value="QHT69306.1"/>
    <property type="molecule type" value="Genomic_DNA"/>
</dbReference>
<dbReference type="PANTHER" id="PTHR42756:SF1">
    <property type="entry name" value="TRANSCRIPTIONAL REPRESSOR OF EMRAB OPERON"/>
    <property type="match status" value="1"/>
</dbReference>
<dbReference type="InterPro" id="IPR036388">
    <property type="entry name" value="WH-like_DNA-bd_sf"/>
</dbReference>
<evidence type="ECO:0000313" key="6">
    <source>
        <dbReference type="Proteomes" id="UP000480178"/>
    </source>
</evidence>
<feature type="domain" description="HTH marR-type" evidence="4">
    <location>
        <begin position="1"/>
        <end position="142"/>
    </location>
</feature>
<dbReference type="Gene3D" id="1.10.10.10">
    <property type="entry name" value="Winged helix-like DNA-binding domain superfamily/Winged helix DNA-binding domain"/>
    <property type="match status" value="1"/>
</dbReference>
<keyword evidence="6" id="KW-1185">Reference proteome</keyword>
<dbReference type="Pfam" id="PF01047">
    <property type="entry name" value="MarR"/>
    <property type="match status" value="1"/>
</dbReference>
<evidence type="ECO:0000256" key="1">
    <source>
        <dbReference type="ARBA" id="ARBA00023015"/>
    </source>
</evidence>
<accession>A0A6C0GMP0</accession>
<dbReference type="RefSeq" id="WP_162445295.1">
    <property type="nucleotide sequence ID" value="NZ_CP048222.1"/>
</dbReference>
<keyword evidence="2" id="KW-0238">DNA-binding</keyword>
<organism evidence="5 6">
    <name type="scientific">Rhodocytophaga rosea</name>
    <dbReference type="NCBI Taxonomy" id="2704465"/>
    <lineage>
        <taxon>Bacteria</taxon>
        <taxon>Pseudomonadati</taxon>
        <taxon>Bacteroidota</taxon>
        <taxon>Cytophagia</taxon>
        <taxon>Cytophagales</taxon>
        <taxon>Rhodocytophagaceae</taxon>
        <taxon>Rhodocytophaga</taxon>
    </lineage>
</organism>